<dbReference type="PANTHER" id="PTHR43787">
    <property type="entry name" value="FEMO COFACTOR BIOSYNTHESIS PROTEIN NIFB-RELATED"/>
    <property type="match status" value="1"/>
</dbReference>
<dbReference type="Gene3D" id="3.20.20.70">
    <property type="entry name" value="Aldolase class I"/>
    <property type="match status" value="1"/>
</dbReference>
<dbReference type="eggNOG" id="COG0641">
    <property type="taxonomic scope" value="Bacteria"/>
</dbReference>
<evidence type="ECO:0000256" key="3">
    <source>
        <dbReference type="ARBA" id="ARBA00022691"/>
    </source>
</evidence>
<keyword evidence="9" id="KW-1185">Reference proteome</keyword>
<evidence type="ECO:0000256" key="6">
    <source>
        <dbReference type="ARBA" id="ARBA00023014"/>
    </source>
</evidence>
<dbReference type="CDD" id="cd01335">
    <property type="entry name" value="Radical_SAM"/>
    <property type="match status" value="1"/>
</dbReference>
<evidence type="ECO:0000313" key="9">
    <source>
        <dbReference type="Proteomes" id="UP000005561"/>
    </source>
</evidence>
<dbReference type="SFLD" id="SFLDG01067">
    <property type="entry name" value="SPASM/twitch_domain_containing"/>
    <property type="match status" value="1"/>
</dbReference>
<dbReference type="InterPro" id="IPR058240">
    <property type="entry name" value="rSAM_sf"/>
</dbReference>
<comment type="caution">
    <text evidence="8">The sequence shown here is derived from an EMBL/GenBank/DDBJ whole genome shotgun (WGS) entry which is preliminary data.</text>
</comment>
<dbReference type="GO" id="GO:0046872">
    <property type="term" value="F:metal ion binding"/>
    <property type="evidence" value="ECO:0007669"/>
    <property type="project" value="UniProtKB-KW"/>
</dbReference>
<gene>
    <name evidence="8" type="ORF">BRYFOR_08793</name>
</gene>
<comment type="cofactor">
    <cofactor evidence="1">
        <name>[4Fe-4S] cluster</name>
        <dbReference type="ChEBI" id="CHEBI:49883"/>
    </cofactor>
</comment>
<dbReference type="NCBIfam" id="TIGR04085">
    <property type="entry name" value="rSAM_more_4Fe4S"/>
    <property type="match status" value="1"/>
</dbReference>
<dbReference type="AlphaFoldDB" id="C6LJF7"/>
<evidence type="ECO:0000256" key="2">
    <source>
        <dbReference type="ARBA" id="ARBA00022485"/>
    </source>
</evidence>
<evidence type="ECO:0000256" key="1">
    <source>
        <dbReference type="ARBA" id="ARBA00001966"/>
    </source>
</evidence>
<dbReference type="SUPFAM" id="SSF102114">
    <property type="entry name" value="Radical SAM enzymes"/>
    <property type="match status" value="1"/>
</dbReference>
<evidence type="ECO:0000256" key="4">
    <source>
        <dbReference type="ARBA" id="ARBA00022723"/>
    </source>
</evidence>
<dbReference type="STRING" id="168384.SAMN05660368_03166"/>
<keyword evidence="5" id="KW-0408">Iron</keyword>
<keyword evidence="4" id="KW-0479">Metal-binding</keyword>
<dbReference type="UniPathway" id="UPA00782"/>
<evidence type="ECO:0000256" key="5">
    <source>
        <dbReference type="ARBA" id="ARBA00023004"/>
    </source>
</evidence>
<dbReference type="InterPro" id="IPR013785">
    <property type="entry name" value="Aldolase_TIM"/>
</dbReference>
<dbReference type="Pfam" id="PF04055">
    <property type="entry name" value="Radical_SAM"/>
    <property type="match status" value="1"/>
</dbReference>
<dbReference type="Proteomes" id="UP000005561">
    <property type="component" value="Unassembled WGS sequence"/>
</dbReference>
<dbReference type="PANTHER" id="PTHR43787:SF3">
    <property type="entry name" value="ARYLSULFATASE REGULATORY PROTEIN"/>
    <property type="match status" value="1"/>
</dbReference>
<feature type="domain" description="Radical SAM core" evidence="7">
    <location>
        <begin position="120"/>
        <end position="262"/>
    </location>
</feature>
<keyword evidence="6" id="KW-0411">Iron-sulfur</keyword>
<accession>C6LJF7</accession>
<evidence type="ECO:0000259" key="7">
    <source>
        <dbReference type="Pfam" id="PF04055"/>
    </source>
</evidence>
<dbReference type="InterPro" id="IPR007197">
    <property type="entry name" value="rSAM"/>
</dbReference>
<protein>
    <submittedName>
        <fullName evidence="8">Radical SAM domain protein</fullName>
    </submittedName>
</protein>
<dbReference type="EMBL" id="ACCL02000020">
    <property type="protein sequence ID" value="EET59271.1"/>
    <property type="molecule type" value="Genomic_DNA"/>
</dbReference>
<organism evidence="8 9">
    <name type="scientific">Marvinbryantia formatexigens DSM 14469</name>
    <dbReference type="NCBI Taxonomy" id="478749"/>
    <lineage>
        <taxon>Bacteria</taxon>
        <taxon>Bacillati</taxon>
        <taxon>Bacillota</taxon>
        <taxon>Clostridia</taxon>
        <taxon>Lachnospirales</taxon>
        <taxon>Lachnospiraceae</taxon>
        <taxon>Marvinbryantia</taxon>
    </lineage>
</organism>
<dbReference type="GO" id="GO:0051539">
    <property type="term" value="F:4 iron, 4 sulfur cluster binding"/>
    <property type="evidence" value="ECO:0007669"/>
    <property type="project" value="UniProtKB-KW"/>
</dbReference>
<proteinExistence type="predicted"/>
<evidence type="ECO:0000313" key="8">
    <source>
        <dbReference type="EMBL" id="EET59271.1"/>
    </source>
</evidence>
<sequence>MKKYNNVLGKLYKPASLIYRKKLAGGIYKLKKYKYSKYNYKYTSNNHTYIYNTLSGMNAEVNSISNIKLPEKNNIIFSEGLNEQLHSAGILLDSNVNEELLLTQLFYNYENNGELFLIILPTEQCNLRCIYCYEDFKNGIMSTSVQENLLIFLDSILPHYKRLYISWFGGEPLLAVNIIEKLSAEIIKLSVKHQIDFHAGITTNGTLLSSEIFERLLNCRIYDYQITLDGAKETHDKQRINVNHKGTFDVIYRNLLDMKKSDKQFGVILRTNISKETTTSLYNYIDNIKNDFGDDKRFMLHFVAIADLTGTLHTTIDLCDTYCLFQYYKYAKSIGISFDFYKSMFKPTGMICYAANPNAMVIGSDGKIYKCTVAFNNPVNTIGELKNGKALIDYEKKLLWEQNGFETSIKCTTCKFSPICFGKFCPLEKIINKKEPCPPFYKYINTYLQLMHK</sequence>
<keyword evidence="3" id="KW-0949">S-adenosyl-L-methionine</keyword>
<name>C6LJF7_9FIRM</name>
<keyword evidence="2" id="KW-0004">4Fe-4S</keyword>
<dbReference type="SFLD" id="SFLDS00029">
    <property type="entry name" value="Radical_SAM"/>
    <property type="match status" value="1"/>
</dbReference>
<dbReference type="InterPro" id="IPR023885">
    <property type="entry name" value="4Fe4S-binding_SPASM_dom"/>
</dbReference>
<reference evidence="8" key="1">
    <citation type="submission" date="2009-07" db="EMBL/GenBank/DDBJ databases">
        <authorList>
            <person name="Weinstock G."/>
            <person name="Sodergren E."/>
            <person name="Clifton S."/>
            <person name="Fulton L."/>
            <person name="Fulton B."/>
            <person name="Courtney L."/>
            <person name="Fronick C."/>
            <person name="Harrison M."/>
            <person name="Strong C."/>
            <person name="Farmer C."/>
            <person name="Delahaunty K."/>
            <person name="Markovic C."/>
            <person name="Hall O."/>
            <person name="Minx P."/>
            <person name="Tomlinson C."/>
            <person name="Mitreva M."/>
            <person name="Nelson J."/>
            <person name="Hou S."/>
            <person name="Wollam A."/>
            <person name="Pepin K.H."/>
            <person name="Johnson M."/>
            <person name="Bhonagiri V."/>
            <person name="Nash W.E."/>
            <person name="Warren W."/>
            <person name="Chinwalla A."/>
            <person name="Mardis E.R."/>
            <person name="Wilson R.K."/>
        </authorList>
    </citation>
    <scope>NUCLEOTIDE SEQUENCE [LARGE SCALE GENOMIC DNA]</scope>
    <source>
        <strain evidence="8">DSM 14469</strain>
    </source>
</reference>
<dbReference type="GO" id="GO:0003824">
    <property type="term" value="F:catalytic activity"/>
    <property type="evidence" value="ECO:0007669"/>
    <property type="project" value="InterPro"/>
</dbReference>